<proteinExistence type="predicted"/>
<organism evidence="1 2">
    <name type="scientific">Psilocybe cf. subviscida</name>
    <dbReference type="NCBI Taxonomy" id="2480587"/>
    <lineage>
        <taxon>Eukaryota</taxon>
        <taxon>Fungi</taxon>
        <taxon>Dikarya</taxon>
        <taxon>Basidiomycota</taxon>
        <taxon>Agaricomycotina</taxon>
        <taxon>Agaricomycetes</taxon>
        <taxon>Agaricomycetidae</taxon>
        <taxon>Agaricales</taxon>
        <taxon>Agaricineae</taxon>
        <taxon>Strophariaceae</taxon>
        <taxon>Psilocybe</taxon>
    </lineage>
</organism>
<reference evidence="1 2" key="1">
    <citation type="journal article" date="2020" name="ISME J.">
        <title>Uncovering the hidden diversity of litter-decomposition mechanisms in mushroom-forming fungi.</title>
        <authorList>
            <person name="Floudas D."/>
            <person name="Bentzer J."/>
            <person name="Ahren D."/>
            <person name="Johansson T."/>
            <person name="Persson P."/>
            <person name="Tunlid A."/>
        </authorList>
    </citation>
    <scope>NUCLEOTIDE SEQUENCE [LARGE SCALE GENOMIC DNA]</scope>
    <source>
        <strain evidence="1 2">CBS 101986</strain>
    </source>
</reference>
<evidence type="ECO:0008006" key="3">
    <source>
        <dbReference type="Google" id="ProtNLM"/>
    </source>
</evidence>
<comment type="caution">
    <text evidence="1">The sequence shown here is derived from an EMBL/GenBank/DDBJ whole genome shotgun (WGS) entry which is preliminary data.</text>
</comment>
<name>A0A8H5F8A7_9AGAR</name>
<gene>
    <name evidence="1" type="ORF">D9619_004606</name>
</gene>
<evidence type="ECO:0000313" key="1">
    <source>
        <dbReference type="EMBL" id="KAF5326893.1"/>
    </source>
</evidence>
<dbReference type="EMBL" id="JAACJJ010000014">
    <property type="protein sequence ID" value="KAF5326893.1"/>
    <property type="molecule type" value="Genomic_DNA"/>
</dbReference>
<evidence type="ECO:0000313" key="2">
    <source>
        <dbReference type="Proteomes" id="UP000567179"/>
    </source>
</evidence>
<accession>A0A8H5F8A7</accession>
<keyword evidence="2" id="KW-1185">Reference proteome</keyword>
<dbReference type="Proteomes" id="UP000567179">
    <property type="component" value="Unassembled WGS sequence"/>
</dbReference>
<sequence length="377" mass="43076">MAFQIPTEVLLQIVKHQSANDDLRYASLTCKALRDDAQQILFRTPVPRTAYHHLIFLDAILSSPDRLGPMVREYVHVSGSAYCDGEDEVLIEKTGRMLRAMCNLKRLAFRNAKKLPASVLDNTTFQLDAFDWGSSHDNSDILHWFLLTQPGLKHLTYHGKWAPDDVESLCPRLRSVTGGMAAVQLFVTGKRVTHLQWTPQDRNEDFAAAPYLESKLKRVRFLTCRATREGLPWFASQLRSLVLLEMSGLGLGFDYNELRIGLENIWTLEVLILVDYVPPTQAPADPLYINKVARDIFSWCLYLEHIDISCSSSTDEHQQFRRFHRAGTLKGIDREGVMVEEATVYAWILSKFEGEAIRMPAVVKREVEPDWWLVGSR</sequence>
<dbReference type="AlphaFoldDB" id="A0A8H5F8A7"/>
<protein>
    <recommendedName>
        <fullName evidence="3">F-box domain-containing protein</fullName>
    </recommendedName>
</protein>
<dbReference type="OrthoDB" id="3130247at2759"/>